<protein>
    <submittedName>
        <fullName evidence="1">(apollo) hypothetical protein</fullName>
    </submittedName>
</protein>
<dbReference type="AlphaFoldDB" id="A0A8S3XE65"/>
<dbReference type="Proteomes" id="UP000691718">
    <property type="component" value="Unassembled WGS sequence"/>
</dbReference>
<organism evidence="1 2">
    <name type="scientific">Parnassius apollo</name>
    <name type="common">Apollo butterfly</name>
    <name type="synonym">Papilio apollo</name>
    <dbReference type="NCBI Taxonomy" id="110799"/>
    <lineage>
        <taxon>Eukaryota</taxon>
        <taxon>Metazoa</taxon>
        <taxon>Ecdysozoa</taxon>
        <taxon>Arthropoda</taxon>
        <taxon>Hexapoda</taxon>
        <taxon>Insecta</taxon>
        <taxon>Pterygota</taxon>
        <taxon>Neoptera</taxon>
        <taxon>Endopterygota</taxon>
        <taxon>Lepidoptera</taxon>
        <taxon>Glossata</taxon>
        <taxon>Ditrysia</taxon>
        <taxon>Papilionoidea</taxon>
        <taxon>Papilionidae</taxon>
        <taxon>Parnassiinae</taxon>
        <taxon>Parnassini</taxon>
        <taxon>Parnassius</taxon>
        <taxon>Parnassius</taxon>
    </lineage>
</organism>
<comment type="caution">
    <text evidence="1">The sequence shown here is derived from an EMBL/GenBank/DDBJ whole genome shotgun (WGS) entry which is preliminary data.</text>
</comment>
<name>A0A8S3XE65_PARAO</name>
<keyword evidence="2" id="KW-1185">Reference proteome</keyword>
<dbReference type="EMBL" id="CAJQZP010001133">
    <property type="protein sequence ID" value="CAG5020158.1"/>
    <property type="molecule type" value="Genomic_DNA"/>
</dbReference>
<accession>A0A8S3XE65</accession>
<gene>
    <name evidence="1" type="ORF">PAPOLLO_LOCUS17231</name>
</gene>
<reference evidence="1" key="1">
    <citation type="submission" date="2021-04" db="EMBL/GenBank/DDBJ databases">
        <authorList>
            <person name="Tunstrom K."/>
        </authorList>
    </citation>
    <scope>NUCLEOTIDE SEQUENCE</scope>
</reference>
<proteinExistence type="predicted"/>
<evidence type="ECO:0000313" key="1">
    <source>
        <dbReference type="EMBL" id="CAG5020158.1"/>
    </source>
</evidence>
<sequence>MVQSGNPRPFSSQYLSVGGAGAGVGSLALHRVSSRPLSWWACRVAAPTCCTRCCCCWPPPARSCAHAPRPRLSWIQSTLML</sequence>
<evidence type="ECO:0000313" key="2">
    <source>
        <dbReference type="Proteomes" id="UP000691718"/>
    </source>
</evidence>